<organism evidence="7 8">
    <name type="scientific">Nocardioides marinquilinus</name>
    <dbReference type="NCBI Taxonomy" id="1210400"/>
    <lineage>
        <taxon>Bacteria</taxon>
        <taxon>Bacillati</taxon>
        <taxon>Actinomycetota</taxon>
        <taxon>Actinomycetes</taxon>
        <taxon>Propionibacteriales</taxon>
        <taxon>Nocardioidaceae</taxon>
        <taxon>Nocardioides</taxon>
    </lineage>
</organism>
<evidence type="ECO:0000259" key="5">
    <source>
        <dbReference type="Pfam" id="PF01523"/>
    </source>
</evidence>
<evidence type="ECO:0000259" key="6">
    <source>
        <dbReference type="Pfam" id="PF19289"/>
    </source>
</evidence>
<keyword evidence="2" id="KW-0645">Protease</keyword>
<protein>
    <submittedName>
        <fullName evidence="7">TldD/PmbA family protein</fullName>
    </submittedName>
</protein>
<dbReference type="Gene3D" id="3.30.2290.10">
    <property type="entry name" value="PmbA/TldD superfamily"/>
    <property type="match status" value="1"/>
</dbReference>
<name>A0ABP9PNJ6_9ACTN</name>
<dbReference type="InterPro" id="IPR035068">
    <property type="entry name" value="TldD/PmbA_N"/>
</dbReference>
<dbReference type="InterPro" id="IPR036059">
    <property type="entry name" value="TldD/PmbA_sf"/>
</dbReference>
<dbReference type="Pfam" id="PF01523">
    <property type="entry name" value="PmbA_TldD_1st"/>
    <property type="match status" value="1"/>
</dbReference>
<gene>
    <name evidence="7" type="ORF">GCM10023340_22740</name>
</gene>
<accession>A0ABP9PNJ6</accession>
<keyword evidence="4" id="KW-0482">Metalloprotease</keyword>
<dbReference type="Pfam" id="PF19289">
    <property type="entry name" value="PmbA_TldD_3rd"/>
    <property type="match status" value="1"/>
</dbReference>
<comment type="caution">
    <text evidence="7">The sequence shown here is derived from an EMBL/GenBank/DDBJ whole genome shotgun (WGS) entry which is preliminary data.</text>
</comment>
<comment type="similarity">
    <text evidence="1">Belongs to the peptidase U62 family.</text>
</comment>
<reference evidence="8" key="1">
    <citation type="journal article" date="2019" name="Int. J. Syst. Evol. Microbiol.">
        <title>The Global Catalogue of Microorganisms (GCM) 10K type strain sequencing project: providing services to taxonomists for standard genome sequencing and annotation.</title>
        <authorList>
            <consortium name="The Broad Institute Genomics Platform"/>
            <consortium name="The Broad Institute Genome Sequencing Center for Infectious Disease"/>
            <person name="Wu L."/>
            <person name="Ma J."/>
        </authorList>
    </citation>
    <scope>NUCLEOTIDE SEQUENCE [LARGE SCALE GENOMIC DNA]</scope>
    <source>
        <strain evidence="8">JCM 18459</strain>
    </source>
</reference>
<feature type="domain" description="Metalloprotease TldD/E C-terminal" evidence="6">
    <location>
        <begin position="252"/>
        <end position="505"/>
    </location>
</feature>
<sequence length="514" mass="55432">MSGLDPTFTDLPYRSLGDAALARARELGAGQADFRFERVRYQSLRVRDGALQGASDAEDLGFAVRVVHEGAWGFASGVVLTTDEAVRVAETAVAVAKVAAQMTSRPVELADEPTYDDVTWVSAYDVNPLEVATGEKVAVLVDWTERLRTGAAVDHASAALAQVQENKYYADLTGTRTTQQRVRLMPTFTAMGAGADTFDSMSSIAPPVGRGWEYVVGRADGAPGAWDWDAEIDEVPELLAEKLKAPSVEPGDHDLVIHPSNLWLTIHESIGHATELDRALGYEANYAGTSFATPDLLGTLRYGSDVMNVTGDRTVEHGLATIGYDDEGVQTQSWDIVRDGVLVGYQLDRPMGVMLPELNQLDGRPRSNGCAYADSPGHIPIQRMANVSLQPDPSPDAPGTDELIGRVERGLYVVGDKSWSIDMQRFNFQFTGQRFYAIRDGELAGQVRDVAYQATTTDFWGSLEAVGGAQTWELGGAFNCGKAQPGQVAAVSHGCPTSLFRGVRILNTREEGGA</sequence>
<dbReference type="PANTHER" id="PTHR30624">
    <property type="entry name" value="UNCHARACTERIZED PROTEIN TLDD AND PMBA"/>
    <property type="match status" value="1"/>
</dbReference>
<evidence type="ECO:0000256" key="4">
    <source>
        <dbReference type="ARBA" id="ARBA00023049"/>
    </source>
</evidence>
<dbReference type="EMBL" id="BAABKG010000003">
    <property type="protein sequence ID" value="GAA5148639.1"/>
    <property type="molecule type" value="Genomic_DNA"/>
</dbReference>
<dbReference type="InterPro" id="IPR051463">
    <property type="entry name" value="Peptidase_U62_metallo"/>
</dbReference>
<evidence type="ECO:0000256" key="3">
    <source>
        <dbReference type="ARBA" id="ARBA00022801"/>
    </source>
</evidence>
<evidence type="ECO:0000256" key="1">
    <source>
        <dbReference type="ARBA" id="ARBA00005836"/>
    </source>
</evidence>
<feature type="domain" description="Metalloprotease TldD/E N-terminal" evidence="5">
    <location>
        <begin position="32"/>
        <end position="96"/>
    </location>
</feature>
<dbReference type="InterPro" id="IPR002510">
    <property type="entry name" value="Metalloprtase-TldD/E_N"/>
</dbReference>
<evidence type="ECO:0000313" key="8">
    <source>
        <dbReference type="Proteomes" id="UP001500221"/>
    </source>
</evidence>
<dbReference type="Proteomes" id="UP001500221">
    <property type="component" value="Unassembled WGS sequence"/>
</dbReference>
<dbReference type="PANTHER" id="PTHR30624:SF10">
    <property type="entry name" value="CONSERVED PROTEIN"/>
    <property type="match status" value="1"/>
</dbReference>
<keyword evidence="8" id="KW-1185">Reference proteome</keyword>
<proteinExistence type="inferred from homology"/>
<dbReference type="SUPFAM" id="SSF111283">
    <property type="entry name" value="Putative modulator of DNA gyrase, PmbA/TldD"/>
    <property type="match status" value="1"/>
</dbReference>
<keyword evidence="3" id="KW-0378">Hydrolase</keyword>
<dbReference type="RefSeq" id="WP_345458407.1">
    <property type="nucleotide sequence ID" value="NZ_BAABKG010000003.1"/>
</dbReference>
<evidence type="ECO:0000256" key="2">
    <source>
        <dbReference type="ARBA" id="ARBA00022670"/>
    </source>
</evidence>
<dbReference type="InterPro" id="IPR045569">
    <property type="entry name" value="Metalloprtase-TldD/E_C"/>
</dbReference>
<evidence type="ECO:0000313" key="7">
    <source>
        <dbReference type="EMBL" id="GAA5148639.1"/>
    </source>
</evidence>